<evidence type="ECO:0000313" key="2">
    <source>
        <dbReference type="Proteomes" id="UP000276133"/>
    </source>
</evidence>
<dbReference type="STRING" id="10195.A0A3M7SIG4"/>
<accession>A0A3M7SIG4</accession>
<name>A0A3M7SIG4_BRAPC</name>
<reference evidence="1 2" key="1">
    <citation type="journal article" date="2018" name="Sci. Rep.">
        <title>Genomic signatures of local adaptation to the degree of environmental predictability in rotifers.</title>
        <authorList>
            <person name="Franch-Gras L."/>
            <person name="Hahn C."/>
            <person name="Garcia-Roger E.M."/>
            <person name="Carmona M.J."/>
            <person name="Serra M."/>
            <person name="Gomez A."/>
        </authorList>
    </citation>
    <scope>NUCLEOTIDE SEQUENCE [LARGE SCALE GENOMIC DNA]</scope>
    <source>
        <strain evidence="1">HYR1</strain>
    </source>
</reference>
<sequence length="189" mass="21894">MEEGLKHLRLVLDNNFDQMIAYQAIVELPPILRASFENIIFNSSWTGSQPDFNLWLQKYNEKIDLIIRNGFKWQTIKFELKIHAIIADSRSRSKICNSIQFNGYYGCIKCMHPGIAVERVVVYPNLPHVKLRTNSCSNLQAETAEKSSVCFKGIKGFTYISNWISIPNDVIYDYMHLCLIGIIFLKKIR</sequence>
<comment type="caution">
    <text evidence="1">The sequence shown here is derived from an EMBL/GenBank/DDBJ whole genome shotgun (WGS) entry which is preliminary data.</text>
</comment>
<gene>
    <name evidence="1" type="ORF">BpHYR1_023064</name>
</gene>
<proteinExistence type="predicted"/>
<organism evidence="1 2">
    <name type="scientific">Brachionus plicatilis</name>
    <name type="common">Marine rotifer</name>
    <name type="synonym">Brachionus muelleri</name>
    <dbReference type="NCBI Taxonomy" id="10195"/>
    <lineage>
        <taxon>Eukaryota</taxon>
        <taxon>Metazoa</taxon>
        <taxon>Spiralia</taxon>
        <taxon>Gnathifera</taxon>
        <taxon>Rotifera</taxon>
        <taxon>Eurotatoria</taxon>
        <taxon>Monogononta</taxon>
        <taxon>Pseudotrocha</taxon>
        <taxon>Ploima</taxon>
        <taxon>Brachionidae</taxon>
        <taxon>Brachionus</taxon>
    </lineage>
</organism>
<dbReference type="OrthoDB" id="3263820at2759"/>
<keyword evidence="2" id="KW-1185">Reference proteome</keyword>
<protein>
    <submittedName>
        <fullName evidence="1">Uncharacterized protein</fullName>
    </submittedName>
</protein>
<dbReference type="Proteomes" id="UP000276133">
    <property type="component" value="Unassembled WGS sequence"/>
</dbReference>
<dbReference type="AlphaFoldDB" id="A0A3M7SIG4"/>
<dbReference type="EMBL" id="REGN01001329">
    <property type="protein sequence ID" value="RNA35397.1"/>
    <property type="molecule type" value="Genomic_DNA"/>
</dbReference>
<evidence type="ECO:0000313" key="1">
    <source>
        <dbReference type="EMBL" id="RNA35397.1"/>
    </source>
</evidence>